<dbReference type="PANTHER" id="PTHR43300">
    <property type="entry name" value="ACETYLTRANSFERASE"/>
    <property type="match status" value="1"/>
</dbReference>
<dbReference type="Proteomes" id="UP000321412">
    <property type="component" value="Unassembled WGS sequence"/>
</dbReference>
<organism evidence="3 4">
    <name type="scientific">Lujinxingia vulgaris</name>
    <dbReference type="NCBI Taxonomy" id="2600176"/>
    <lineage>
        <taxon>Bacteria</taxon>
        <taxon>Deltaproteobacteria</taxon>
        <taxon>Bradymonadales</taxon>
        <taxon>Lujinxingiaceae</taxon>
        <taxon>Lujinxingia</taxon>
    </lineage>
</organism>
<dbReference type="EC" id="2.3.1.117" evidence="3"/>
<keyword evidence="3" id="KW-0012">Acyltransferase</keyword>
<evidence type="ECO:0000313" key="3">
    <source>
        <dbReference type="EMBL" id="TXD38899.1"/>
    </source>
</evidence>
<comment type="caution">
    <text evidence="3">The sequence shown here is derived from an EMBL/GenBank/DDBJ whole genome shotgun (WGS) entry which is preliminary data.</text>
</comment>
<feature type="domain" description="Tetrahydrodipicolinate-N-succinyltransferase chain A" evidence="2">
    <location>
        <begin position="6"/>
        <end position="67"/>
    </location>
</feature>
<dbReference type="PANTHER" id="PTHR43300:SF10">
    <property type="entry name" value="2,3,4,5-TETRAHYDROPYRIDINE-2,6-DICARBOXYLATE N-ACETYLTRANSFERASE"/>
    <property type="match status" value="1"/>
</dbReference>
<dbReference type="EMBL" id="VOSM01000001">
    <property type="protein sequence ID" value="TXD38899.1"/>
    <property type="molecule type" value="Genomic_DNA"/>
</dbReference>
<dbReference type="InterPro" id="IPR011004">
    <property type="entry name" value="Trimer_LpxA-like_sf"/>
</dbReference>
<dbReference type="InterPro" id="IPR001451">
    <property type="entry name" value="Hexapep"/>
</dbReference>
<proteinExistence type="inferred from homology"/>
<dbReference type="Pfam" id="PF14805">
    <property type="entry name" value="THDPS_N_2"/>
    <property type="match status" value="1"/>
</dbReference>
<sequence length="279" mass="29549">MKRPELLNAIDAHFERPADALGQEARADFEAFLKLLEEGSVRAAYPSEAGWVVEPSVKRGILLGFRLGQNVEMGGTDLQFSDKDTYPAQHLPVVERGIRVVPGGSSVRRGAYIGERVTMMPPAFVNVGAYVGAQSMVDSHALVGSCAQIGQRVHLSAGAQVGGVLEPIGQTPVIIEDDALIGGNTGLYEGVQVGKGAVIGAGCVITASTPVFDLVREEVYRATADAPLKIPAGAVVIPGSRPARGEFAKTHGLHMATLLIIKYRDDRTDASVALEELLR</sequence>
<keyword evidence="3" id="KW-0808">Transferase</keyword>
<dbReference type="Pfam" id="PF14602">
    <property type="entry name" value="Hexapep_2"/>
    <property type="match status" value="1"/>
</dbReference>
<dbReference type="GO" id="GO:0008666">
    <property type="term" value="F:2,3,4,5-tetrahydropyridine-2,6-dicarboxylate N-succinyltransferase activity"/>
    <property type="evidence" value="ECO:0007669"/>
    <property type="project" value="UniProtKB-EC"/>
</dbReference>
<name>A0A5C6XNC7_9DELT</name>
<protein>
    <submittedName>
        <fullName evidence="3">2,3,4,5-tetrahydropyridine-2,6-dicarboxylate N-succinyltransferase</fullName>
        <ecNumber evidence="3">2.3.1.117</ecNumber>
    </submittedName>
</protein>
<comment type="similarity">
    <text evidence="1">Belongs to the transferase hexapeptide repeat family.</text>
</comment>
<reference evidence="3 4" key="1">
    <citation type="submission" date="2019-08" db="EMBL/GenBank/DDBJ databases">
        <title>Bradymonadales sp. TMQ4.</title>
        <authorList>
            <person name="Liang Q."/>
        </authorList>
    </citation>
    <scope>NUCLEOTIDE SEQUENCE [LARGE SCALE GENOMIC DNA]</scope>
    <source>
        <strain evidence="3 4">TMQ4</strain>
    </source>
</reference>
<evidence type="ECO:0000313" key="4">
    <source>
        <dbReference type="Proteomes" id="UP000321412"/>
    </source>
</evidence>
<evidence type="ECO:0000259" key="2">
    <source>
        <dbReference type="Pfam" id="PF14805"/>
    </source>
</evidence>
<dbReference type="SUPFAM" id="SSF51161">
    <property type="entry name" value="Trimeric LpxA-like enzymes"/>
    <property type="match status" value="1"/>
</dbReference>
<dbReference type="InterPro" id="IPR037133">
    <property type="entry name" value="THP_succinylTrfase_N_sf"/>
</dbReference>
<dbReference type="InterPro" id="IPR023180">
    <property type="entry name" value="THP_succinylTrfase_dom1"/>
</dbReference>
<dbReference type="Gene3D" id="1.10.166.10">
    <property type="entry name" value="Tetrahydrodipicolinate-N-succinyltransferase, N-terminal domain"/>
    <property type="match status" value="1"/>
</dbReference>
<dbReference type="NCBIfam" id="NF008808">
    <property type="entry name" value="PRK11830.1"/>
    <property type="match status" value="1"/>
</dbReference>
<keyword evidence="4" id="KW-1185">Reference proteome</keyword>
<dbReference type="RefSeq" id="WP_146979337.1">
    <property type="nucleotide sequence ID" value="NZ_VOSM01000001.1"/>
</dbReference>
<dbReference type="OrthoDB" id="9775362at2"/>
<evidence type="ECO:0000256" key="1">
    <source>
        <dbReference type="ARBA" id="ARBA00007274"/>
    </source>
</evidence>
<accession>A0A5C6XNC7</accession>
<dbReference type="InterPro" id="IPR050179">
    <property type="entry name" value="Trans_hexapeptide_repeat"/>
</dbReference>
<dbReference type="Gene3D" id="2.160.10.10">
    <property type="entry name" value="Hexapeptide repeat proteins"/>
    <property type="match status" value="1"/>
</dbReference>
<dbReference type="AlphaFoldDB" id="A0A5C6XNC7"/>
<dbReference type="CDD" id="cd03350">
    <property type="entry name" value="LbH_THP_succinylT"/>
    <property type="match status" value="1"/>
</dbReference>
<gene>
    <name evidence="3" type="ORF">FRC98_00405</name>
</gene>